<keyword evidence="1" id="KW-0067">ATP-binding</keyword>
<organism evidence="1 2">
    <name type="scientific">Klebsiella quasipneumoniae subsp. similipneumoniae</name>
    <dbReference type="NCBI Taxonomy" id="1463164"/>
    <lineage>
        <taxon>Bacteria</taxon>
        <taxon>Pseudomonadati</taxon>
        <taxon>Pseudomonadota</taxon>
        <taxon>Gammaproteobacteria</taxon>
        <taxon>Enterobacterales</taxon>
        <taxon>Enterobacteriaceae</taxon>
        <taxon>Klebsiella/Raoultella group</taxon>
        <taxon>Klebsiella</taxon>
        <taxon>Klebsiella pneumoniae complex</taxon>
    </lineage>
</organism>
<dbReference type="RefSeq" id="WP_316938260.1">
    <property type="nucleotide sequence ID" value="NZ_JAWHXQ010000003.1"/>
</dbReference>
<name>A0AAE4MP01_9ENTR</name>
<dbReference type="GO" id="GO:0005524">
    <property type="term" value="F:ATP binding"/>
    <property type="evidence" value="ECO:0007669"/>
    <property type="project" value="UniProtKB-KW"/>
</dbReference>
<proteinExistence type="predicted"/>
<sequence>MSDTNLSGPSNGGGAATSSGIVFQQQLGAFFAAQILSNDPLDPSLILGDATPVRLRFETEAPVDDILVATSVGGFLAIQAKTTVPLSDNEKSPFYRTIEQFVRHWLTCRDGDGSLEWNRPLSPEKDRLILAVSTKASATVQTDLSAALRHLSQQGRGAMNRKQKSASDIFERCVLTAWGRITTEPRPSDLLAELARLIVVHVVDVENIASTLQMRLSRSLARETDSAAALSILVTTCGEMMSRRDGCDALLLRNMLVGKGIKLAAPPQYQADIHQLICHSQHVANVLQQYETIDNPSGQPLTLHRECQDAVEQAVQSGSLLIIGEPGAGKSGVLNALARSLRNRGDDVLELAVDHYSVESLEGLSRELRLDHCLTEVLEAWDGTSHGWLIIDALDATRGGKGEAVFRPLIEQVLNQKGRWRVIASIRSFDLRMGVKLRDLFKGHPPVSERADTQFSSVRHIVIPRWSDNEFSQLLEQSSALTAALKQLSDRLRDLAKVPFNTRLLADLVSQYADINLSRISSQSELLKLYWQYRVEKHGLNARQCLKALVDHMIATRSLRAPSLLTGADADMIDTLSREGVVVREANDRWVQFRHHLLFDYAAAKISFDPDALIAGTLRFPKQQAQGLMLSPALGFVLQEIWDYNEDHHGFWQAVSHLVNDGDGDPIIRSSTGRIAAEYPVAQNDLIWLAKRVAMDDQNVISTLSHLCGALAIRFEDEKEVALLPWVYLVSALTPDINKVAETLRFLLHPLTKQVTDPDLRNILGTACRAVLSYGLKQSEPGYFVRSAIPLVADTINTDVDASCRLLEQIISVKRLQHFGSEEIPVLCYNINKIADRAPEFVAMVFEFVYSYDVTEERETTLGNSRILPLRSNARQDYESARYSLGEFFSHFLEQHPEQAVDAAVNALNGYVARRHPIDSPVMHLSISGNDISLRADRSHIWAYNPTGEHAHDGEVLVKKLFQHLKSATEPDVLVLAELIRQKASLAIFWARLFMAANERNDSLVDFLWPIAAQEAFIRNEDTRKDAIDLVSKGIARRPVEERQVLENAAFQYNFSGYIYPEEAKKRLLYRLFNAIGSDNLSTEAVRDFLKNTQGDDEISSNKRLFDISPVNVSTGIPYDFIEGLDRNEPANAMLISAVKTAKTALGLTTNNTLSSELSLEDVFSVLEPLREQLNAANIHTYVRTTAEDVIVRACAAAVEQKLLPPANDNQVDELTPHFLDLLHMTSRAISPTVNEDTEDNFANSVSWGSPSPRIDAARIFLDVIPLRPDLYDRLKPDIERMLIDPHPAVRLQASTRLLRLWDIAPDSVWHYLNERVEQEINTGIIEHMVGDGIRRLLYTDPTRSFCLIQKLLGRFSNDPERQHRIRKIVSIDLAILWGVHEIREAYDILQCWIVDPTIYSHELKQILFTLRDGFVLGFAEQSTPKDIGIRRRALDIAYSIIDAAGKKLEESSPRTDLTEIELEDVRRCFAIIDGACLQLRFVCEGKHNPEKPLEKEELKRFLNETELLMRRIGDCSTPHTIYNLLELLETLVPVDPAKCFDLMAHALRHGTRFGFQNEHMGMEQLVKMMGVFLADYKIIFEEEHRRTCLIESLDIFMDAGWPSARRLLYRLPELIQ</sequence>
<dbReference type="InterPro" id="IPR016024">
    <property type="entry name" value="ARM-type_fold"/>
</dbReference>
<dbReference type="Gene3D" id="3.40.50.300">
    <property type="entry name" value="P-loop containing nucleotide triphosphate hydrolases"/>
    <property type="match status" value="1"/>
</dbReference>
<dbReference type="EMBL" id="JAWHXQ010000003">
    <property type="protein sequence ID" value="MDV0610442.1"/>
    <property type="molecule type" value="Genomic_DNA"/>
</dbReference>
<gene>
    <name evidence="1" type="ORF">RZO73_07840</name>
</gene>
<dbReference type="Proteomes" id="UP001187239">
    <property type="component" value="Unassembled WGS sequence"/>
</dbReference>
<dbReference type="InterPro" id="IPR027417">
    <property type="entry name" value="P-loop_NTPase"/>
</dbReference>
<protein>
    <submittedName>
        <fullName evidence="1">ATP-binding protein</fullName>
    </submittedName>
</protein>
<dbReference type="SUPFAM" id="SSF52540">
    <property type="entry name" value="P-loop containing nucleoside triphosphate hydrolases"/>
    <property type="match status" value="1"/>
</dbReference>
<keyword evidence="1" id="KW-0547">Nucleotide-binding</keyword>
<comment type="caution">
    <text evidence="1">The sequence shown here is derived from an EMBL/GenBank/DDBJ whole genome shotgun (WGS) entry which is preliminary data.</text>
</comment>
<dbReference type="SUPFAM" id="SSF48371">
    <property type="entry name" value="ARM repeat"/>
    <property type="match status" value="1"/>
</dbReference>
<reference evidence="1" key="1">
    <citation type="submission" date="2023-10" db="EMBL/GenBank/DDBJ databases">
        <title>Surveillance and assessment of the effects of hospital wastewater treatment on clearance of pathogenic bacterial and antimicrobial resistance genes.</title>
        <authorList>
            <person name="Wu Y."/>
        </authorList>
    </citation>
    <scope>NUCLEOTIDE SEQUENCE</scope>
    <source>
        <strain evidence="1">23-M-SY-8</strain>
    </source>
</reference>
<evidence type="ECO:0000313" key="2">
    <source>
        <dbReference type="Proteomes" id="UP001187239"/>
    </source>
</evidence>
<dbReference type="CDD" id="cd00009">
    <property type="entry name" value="AAA"/>
    <property type="match status" value="1"/>
</dbReference>
<accession>A0AAE4MP01</accession>
<evidence type="ECO:0000313" key="1">
    <source>
        <dbReference type="EMBL" id="MDV0610442.1"/>
    </source>
</evidence>